<evidence type="ECO:0000256" key="2">
    <source>
        <dbReference type="PROSITE-ProRule" id="PRU00335"/>
    </source>
</evidence>
<gene>
    <name evidence="4" type="ORF">EHQ58_12510</name>
</gene>
<evidence type="ECO:0000259" key="3">
    <source>
        <dbReference type="PROSITE" id="PS50977"/>
    </source>
</evidence>
<dbReference type="Pfam" id="PF00440">
    <property type="entry name" value="TetR_N"/>
    <property type="match status" value="1"/>
</dbReference>
<sequence length="193" mass="22651">MDTEIEQKILAFSETYFIQNGYSSSSLDEIATHLGISKKTIYKYFSSKEEIQIRCTKNRIDRINSRINLIVDSKDDFFKKIEDVSACMTQKENLVAPGYFADLRKHCLKAWQLFEENQNTFIPFILEKVINEGIKKKLIKKDIDKELTISVYLTLMRSLIEVSSEKYFAQNYSPNELKKAFNQIFFLGIIRRD</sequence>
<dbReference type="RefSeq" id="WP_135624213.1">
    <property type="nucleotide sequence ID" value="NZ_RQGD01000034.1"/>
</dbReference>
<dbReference type="InterPro" id="IPR009057">
    <property type="entry name" value="Homeodomain-like_sf"/>
</dbReference>
<dbReference type="PANTHER" id="PTHR43479:SF11">
    <property type="entry name" value="ACREF_ENVCD OPERON REPRESSOR-RELATED"/>
    <property type="match status" value="1"/>
</dbReference>
<protein>
    <submittedName>
        <fullName evidence="4">TetR/AcrR family transcriptional regulator</fullName>
    </submittedName>
</protein>
<feature type="DNA-binding region" description="H-T-H motif" evidence="2">
    <location>
        <begin position="26"/>
        <end position="45"/>
    </location>
</feature>
<dbReference type="PROSITE" id="PS50977">
    <property type="entry name" value="HTH_TETR_2"/>
    <property type="match status" value="1"/>
</dbReference>
<name>A0A4R9JZM9_9LEPT</name>
<dbReference type="PANTHER" id="PTHR43479">
    <property type="entry name" value="ACREF/ENVCD OPERON REPRESSOR-RELATED"/>
    <property type="match status" value="1"/>
</dbReference>
<dbReference type="GO" id="GO:0003677">
    <property type="term" value="F:DNA binding"/>
    <property type="evidence" value="ECO:0007669"/>
    <property type="project" value="UniProtKB-UniRule"/>
</dbReference>
<organism evidence="4 5">
    <name type="scientific">Leptospira ognonensis</name>
    <dbReference type="NCBI Taxonomy" id="2484945"/>
    <lineage>
        <taxon>Bacteria</taxon>
        <taxon>Pseudomonadati</taxon>
        <taxon>Spirochaetota</taxon>
        <taxon>Spirochaetia</taxon>
        <taxon>Leptospirales</taxon>
        <taxon>Leptospiraceae</taxon>
        <taxon>Leptospira</taxon>
    </lineage>
</organism>
<dbReference type="SUPFAM" id="SSF46689">
    <property type="entry name" value="Homeodomain-like"/>
    <property type="match status" value="1"/>
</dbReference>
<keyword evidence="1 2" id="KW-0238">DNA-binding</keyword>
<dbReference type="InterPro" id="IPR001647">
    <property type="entry name" value="HTH_TetR"/>
</dbReference>
<accession>A0A4R9JZM9</accession>
<dbReference type="OrthoDB" id="323816at2"/>
<dbReference type="Gene3D" id="1.10.10.60">
    <property type="entry name" value="Homeodomain-like"/>
    <property type="match status" value="1"/>
</dbReference>
<dbReference type="EMBL" id="RQGD01000034">
    <property type="protein sequence ID" value="TGL58194.1"/>
    <property type="molecule type" value="Genomic_DNA"/>
</dbReference>
<dbReference type="Gene3D" id="1.10.357.10">
    <property type="entry name" value="Tetracycline Repressor, domain 2"/>
    <property type="match status" value="1"/>
</dbReference>
<proteinExistence type="predicted"/>
<comment type="caution">
    <text evidence="4">The sequence shown here is derived from an EMBL/GenBank/DDBJ whole genome shotgun (WGS) entry which is preliminary data.</text>
</comment>
<dbReference type="Proteomes" id="UP000297693">
    <property type="component" value="Unassembled WGS sequence"/>
</dbReference>
<keyword evidence="5" id="KW-1185">Reference proteome</keyword>
<evidence type="ECO:0000313" key="5">
    <source>
        <dbReference type="Proteomes" id="UP000297693"/>
    </source>
</evidence>
<reference evidence="4" key="1">
    <citation type="journal article" date="2019" name="PLoS Negl. Trop. Dis.">
        <title>Revisiting the worldwide diversity of Leptospira species in the environment.</title>
        <authorList>
            <person name="Vincent A.T."/>
            <person name="Schiettekatte O."/>
            <person name="Bourhy P."/>
            <person name="Veyrier F.J."/>
            <person name="Picardeau M."/>
        </authorList>
    </citation>
    <scope>NUCLEOTIDE SEQUENCE [LARGE SCALE GENOMIC DNA]</scope>
    <source>
        <strain evidence="4">201702476</strain>
    </source>
</reference>
<dbReference type="InterPro" id="IPR050624">
    <property type="entry name" value="HTH-type_Tx_Regulator"/>
</dbReference>
<dbReference type="PRINTS" id="PR00455">
    <property type="entry name" value="HTHTETR"/>
</dbReference>
<dbReference type="AlphaFoldDB" id="A0A4R9JZM9"/>
<evidence type="ECO:0000256" key="1">
    <source>
        <dbReference type="ARBA" id="ARBA00023125"/>
    </source>
</evidence>
<feature type="domain" description="HTH tetR-type" evidence="3">
    <location>
        <begin position="3"/>
        <end position="63"/>
    </location>
</feature>
<evidence type="ECO:0000313" key="4">
    <source>
        <dbReference type="EMBL" id="TGL58194.1"/>
    </source>
</evidence>